<dbReference type="GO" id="GO:0046656">
    <property type="term" value="P:folic acid biosynthetic process"/>
    <property type="evidence" value="ECO:0007669"/>
    <property type="project" value="UniProtKB-KW"/>
</dbReference>
<keyword evidence="3" id="KW-0808">Transferase</keyword>
<dbReference type="PANTHER" id="PTHR43071:SF2">
    <property type="entry name" value="2-AMINO-4-HYDROXY-6-HYDROXYMETHYLDIHYDROPTERIDINE PYROPHOSPHOKINASE"/>
    <property type="match status" value="1"/>
</dbReference>
<dbReference type="Pfam" id="PF01288">
    <property type="entry name" value="HPPK"/>
    <property type="match status" value="1"/>
</dbReference>
<dbReference type="Proteomes" id="UP000014634">
    <property type="component" value="Unassembled WGS sequence"/>
</dbReference>
<evidence type="ECO:0000259" key="8">
    <source>
        <dbReference type="Pfam" id="PF01288"/>
    </source>
</evidence>
<gene>
    <name evidence="9" type="ORF">HMPREF9195_01530</name>
</gene>
<evidence type="ECO:0000256" key="7">
    <source>
        <dbReference type="ARBA" id="ARBA00022909"/>
    </source>
</evidence>
<dbReference type="EC" id="2.7.6.3" evidence="2"/>
<dbReference type="GO" id="GO:0003848">
    <property type="term" value="F:2-amino-4-hydroxy-6-hydroxymethyldihydropteridine diphosphokinase activity"/>
    <property type="evidence" value="ECO:0007669"/>
    <property type="project" value="UniProtKB-EC"/>
</dbReference>
<protein>
    <recommendedName>
        <fullName evidence="2">2-amino-4-hydroxy-6-hydroxymethyldihydropteridine diphosphokinase</fullName>
        <ecNumber evidence="2">2.7.6.3</ecNumber>
    </recommendedName>
</protein>
<dbReference type="RefSeq" id="WP_016523467.1">
    <property type="nucleotide sequence ID" value="NZ_KE332517.1"/>
</dbReference>
<dbReference type="EMBL" id="ATFE01000012">
    <property type="protein sequence ID" value="EPF28321.1"/>
    <property type="molecule type" value="Genomic_DNA"/>
</dbReference>
<feature type="domain" description="7,8-dihydro-6-hydroxymethylpterin-pyrophosphokinase" evidence="8">
    <location>
        <begin position="12"/>
        <end position="141"/>
    </location>
</feature>
<dbReference type="PANTHER" id="PTHR43071">
    <property type="entry name" value="2-AMINO-4-HYDROXY-6-HYDROXYMETHYLDIHYDROPTERIDINE PYROPHOSPHOKINASE"/>
    <property type="match status" value="1"/>
</dbReference>
<evidence type="ECO:0000256" key="4">
    <source>
        <dbReference type="ARBA" id="ARBA00022741"/>
    </source>
</evidence>
<evidence type="ECO:0000313" key="9">
    <source>
        <dbReference type="EMBL" id="EPF28321.1"/>
    </source>
</evidence>
<evidence type="ECO:0000256" key="1">
    <source>
        <dbReference type="ARBA" id="ARBA00005051"/>
    </source>
</evidence>
<keyword evidence="4" id="KW-0547">Nucleotide-binding</keyword>
<reference evidence="9 10" key="1">
    <citation type="submission" date="2013-04" db="EMBL/GenBank/DDBJ databases">
        <title>The Genome Sequence of Treponema medium ATCC 700293.</title>
        <authorList>
            <consortium name="The Broad Institute Genomics Platform"/>
            <person name="Earl A."/>
            <person name="Ward D."/>
            <person name="Feldgarden M."/>
            <person name="Gevers D."/>
            <person name="Leonetti C."/>
            <person name="Blanton J.M."/>
            <person name="Dewhirst F.E."/>
            <person name="Izard J."/>
            <person name="Walker B."/>
            <person name="Young S."/>
            <person name="Zeng Q."/>
            <person name="Gargeya S."/>
            <person name="Fitzgerald M."/>
            <person name="Haas B."/>
            <person name="Abouelleil A."/>
            <person name="Allen A.W."/>
            <person name="Alvarado L."/>
            <person name="Arachchi H.M."/>
            <person name="Berlin A.M."/>
            <person name="Chapman S.B."/>
            <person name="Gainer-Dewar J."/>
            <person name="Goldberg J."/>
            <person name="Griggs A."/>
            <person name="Gujja S."/>
            <person name="Hansen M."/>
            <person name="Howarth C."/>
            <person name="Imamovic A."/>
            <person name="Ireland A."/>
            <person name="Larimer J."/>
            <person name="McCowan C."/>
            <person name="Murphy C."/>
            <person name="Pearson M."/>
            <person name="Poon T.W."/>
            <person name="Priest M."/>
            <person name="Roberts A."/>
            <person name="Saif S."/>
            <person name="Shea T."/>
            <person name="Sisk P."/>
            <person name="Sykes S."/>
            <person name="Wortman J."/>
            <person name="Nusbaum C."/>
            <person name="Birren B."/>
        </authorList>
    </citation>
    <scope>NUCLEOTIDE SEQUENCE [LARGE SCALE GENOMIC DNA]</scope>
    <source>
        <strain evidence="9 10">ATCC 700293</strain>
    </source>
</reference>
<dbReference type="GO" id="GO:0005524">
    <property type="term" value="F:ATP binding"/>
    <property type="evidence" value="ECO:0007669"/>
    <property type="project" value="UniProtKB-KW"/>
</dbReference>
<sequence>MSKNLTMETIILGLGSNRGDSKAILADAIKRLALFLSEIRISSVYITKPQDYLNQDDFYNMVVSGNYAGSPASLLKTLQHIEADYGRNREAEIPKGPRTLDIDILFFGNEIVTLNNPPLIIPHPAVYRRAFALIPLLELYPDYLDPVTQQPLAAALAALPDQGVQKSR</sequence>
<dbReference type="AlphaFoldDB" id="A0AA87TEJ9"/>
<dbReference type="SUPFAM" id="SSF55083">
    <property type="entry name" value="6-hydroxymethyl-7,8-dihydropterin pyrophosphokinase, HPPK"/>
    <property type="match status" value="1"/>
</dbReference>
<evidence type="ECO:0000256" key="5">
    <source>
        <dbReference type="ARBA" id="ARBA00022777"/>
    </source>
</evidence>
<accession>A0AA87TEJ9</accession>
<keyword evidence="6" id="KW-0067">ATP-binding</keyword>
<proteinExistence type="predicted"/>
<evidence type="ECO:0000256" key="3">
    <source>
        <dbReference type="ARBA" id="ARBA00022679"/>
    </source>
</evidence>
<organism evidence="9 10">
    <name type="scientific">Treponema medium ATCC 700293</name>
    <dbReference type="NCBI Taxonomy" id="1125700"/>
    <lineage>
        <taxon>Bacteria</taxon>
        <taxon>Pseudomonadati</taxon>
        <taxon>Spirochaetota</taxon>
        <taxon>Spirochaetia</taxon>
        <taxon>Spirochaetales</taxon>
        <taxon>Treponemataceae</taxon>
        <taxon>Treponema</taxon>
    </lineage>
</organism>
<evidence type="ECO:0000256" key="2">
    <source>
        <dbReference type="ARBA" id="ARBA00013253"/>
    </source>
</evidence>
<dbReference type="Gene3D" id="3.30.70.560">
    <property type="entry name" value="7,8-Dihydro-6-hydroxymethylpterin-pyrophosphokinase HPPK"/>
    <property type="match status" value="1"/>
</dbReference>
<dbReference type="InterPro" id="IPR035907">
    <property type="entry name" value="Hppk_sf"/>
</dbReference>
<dbReference type="InterPro" id="IPR000550">
    <property type="entry name" value="Hppk"/>
</dbReference>
<keyword evidence="5" id="KW-0418">Kinase</keyword>
<evidence type="ECO:0000256" key="6">
    <source>
        <dbReference type="ARBA" id="ARBA00022840"/>
    </source>
</evidence>
<keyword evidence="7" id="KW-0289">Folate biosynthesis</keyword>
<comment type="caution">
    <text evidence="9">The sequence shown here is derived from an EMBL/GenBank/DDBJ whole genome shotgun (WGS) entry which is preliminary data.</text>
</comment>
<comment type="pathway">
    <text evidence="1">Cofactor biosynthesis; tetrahydrofolate biosynthesis; 2-amino-4-hydroxy-6-hydroxymethyl-7,8-dihydropteridine diphosphate from 7,8-dihydroneopterin triphosphate: step 4/4.</text>
</comment>
<dbReference type="NCBIfam" id="TIGR01498">
    <property type="entry name" value="folK"/>
    <property type="match status" value="1"/>
</dbReference>
<dbReference type="GO" id="GO:0016301">
    <property type="term" value="F:kinase activity"/>
    <property type="evidence" value="ECO:0007669"/>
    <property type="project" value="UniProtKB-KW"/>
</dbReference>
<evidence type="ECO:0000313" key="10">
    <source>
        <dbReference type="Proteomes" id="UP000014634"/>
    </source>
</evidence>
<dbReference type="CDD" id="cd00483">
    <property type="entry name" value="HPPK"/>
    <property type="match status" value="1"/>
</dbReference>
<name>A0AA87TEJ9_TREMD</name>